<dbReference type="GO" id="GO:0004575">
    <property type="term" value="F:sucrose alpha-glucosidase activity"/>
    <property type="evidence" value="ECO:0007669"/>
    <property type="project" value="TreeGrafter"/>
</dbReference>
<dbReference type="InterPro" id="IPR013189">
    <property type="entry name" value="Glyco_hydro_32_C"/>
</dbReference>
<dbReference type="InterPro" id="IPR013320">
    <property type="entry name" value="ConA-like_dom_sf"/>
</dbReference>
<keyword evidence="3 4" id="KW-0326">Glycosidase</keyword>
<reference evidence="8" key="1">
    <citation type="submission" date="2020-03" db="EMBL/GenBank/DDBJ databases">
        <title>Site-based positive gene gene selection in Geosmithia morbida across the United States reveals a broad range of putative effectors and factors for local host and environmental adapation.</title>
        <authorList>
            <person name="Onufrak A."/>
            <person name="Murdoch R.W."/>
            <person name="Gazis R."/>
            <person name="Huff M."/>
            <person name="Staton M."/>
            <person name="Klingeman W."/>
            <person name="Hadziabdic D."/>
        </authorList>
    </citation>
    <scope>NUCLEOTIDE SEQUENCE</scope>
    <source>
        <strain evidence="8">1262</strain>
    </source>
</reference>
<dbReference type="EMBL" id="JAANYQ010000017">
    <property type="protein sequence ID" value="KAF4120348.1"/>
    <property type="molecule type" value="Genomic_DNA"/>
</dbReference>
<sequence length="492" mass="53467">MERDTPHDAQGVFTGCFVPTDLHGQADSGVSTCICTSISNLPVHYTMPYTPGSEPLSYATSTDGGCTWAEGRDNPIVPALPEDLDITWRDPYVATWPALSEALGLPEDQLFGCLAGGIRHETPSVFYFGNNFRPSRWSRDLGINWEVTNFFQLPGTDTESRKSDSFIIPSCEGCKDSCSKFQTLDLGVTVDGRAPDLGWSCGGTLDYGAYYTGNSFWDPTIREQAVLGWLAEEDLPGKMRHPQGWSGCLSLPSLLKNIVIHNAVKARRSDLAQKGLIKLEPRDAGTGTATLKTLAMMPHPNLSSLRKGTGSIDVDAALSNGDAHGTFLDVRILQWEADLSFAVGRGCESLDLTTHHSHNSAHKTTLEYYPDDELFIVNRSVTSTSSATSDDEETASRVADAAPHTPFTISDPATNEVQEELPQLCLSYDQSVLEVFLNERTVPSTKLYPPAPDRGFGITMPAQGPVYEAEGTLATVKGSIWDGLKTQVAFCD</sequence>
<dbReference type="GO" id="GO:0005737">
    <property type="term" value="C:cytoplasm"/>
    <property type="evidence" value="ECO:0007669"/>
    <property type="project" value="TreeGrafter"/>
</dbReference>
<comment type="caution">
    <text evidence="8">The sequence shown here is derived from an EMBL/GenBank/DDBJ whole genome shotgun (WGS) entry which is preliminary data.</text>
</comment>
<dbReference type="GeneID" id="55969377"/>
<dbReference type="SUPFAM" id="SSF75005">
    <property type="entry name" value="Arabinanase/levansucrase/invertase"/>
    <property type="match status" value="1"/>
</dbReference>
<dbReference type="InterPro" id="IPR023296">
    <property type="entry name" value="Glyco_hydro_beta-prop_sf"/>
</dbReference>
<dbReference type="OrthoDB" id="202537at2759"/>
<dbReference type="SUPFAM" id="SSF49899">
    <property type="entry name" value="Concanavalin A-like lectins/glucanases"/>
    <property type="match status" value="1"/>
</dbReference>
<proteinExistence type="inferred from homology"/>
<dbReference type="InterPro" id="IPR001362">
    <property type="entry name" value="Glyco_hydro_32"/>
</dbReference>
<dbReference type="GO" id="GO:0005987">
    <property type="term" value="P:sucrose catabolic process"/>
    <property type="evidence" value="ECO:0007669"/>
    <property type="project" value="TreeGrafter"/>
</dbReference>
<dbReference type="Gene3D" id="2.60.120.560">
    <property type="entry name" value="Exo-inulinase, domain 1"/>
    <property type="match status" value="1"/>
</dbReference>
<evidence type="ECO:0000256" key="2">
    <source>
        <dbReference type="ARBA" id="ARBA00022801"/>
    </source>
</evidence>
<gene>
    <name evidence="8" type="ORF">GMORB2_3149</name>
</gene>
<dbReference type="Pfam" id="PF00251">
    <property type="entry name" value="Glyco_hydro_32N"/>
    <property type="match status" value="1"/>
</dbReference>
<comment type="similarity">
    <text evidence="1 4">Belongs to the glycosyl hydrolase 32 family.</text>
</comment>
<evidence type="ECO:0000256" key="1">
    <source>
        <dbReference type="ARBA" id="ARBA00009902"/>
    </source>
</evidence>
<evidence type="ECO:0000259" key="7">
    <source>
        <dbReference type="Pfam" id="PF08244"/>
    </source>
</evidence>
<name>A0A9P5CYF1_9HYPO</name>
<dbReference type="Proteomes" id="UP000749293">
    <property type="component" value="Unassembled WGS sequence"/>
</dbReference>
<dbReference type="AlphaFoldDB" id="A0A9P5CYF1"/>
<feature type="domain" description="Glycosyl hydrolase family 32 N-terminal" evidence="6">
    <location>
        <begin position="2"/>
        <end position="255"/>
    </location>
</feature>
<dbReference type="RefSeq" id="XP_035319000.1">
    <property type="nucleotide sequence ID" value="XM_035465125.1"/>
</dbReference>
<evidence type="ECO:0000313" key="9">
    <source>
        <dbReference type="Proteomes" id="UP000749293"/>
    </source>
</evidence>
<dbReference type="Gene3D" id="2.115.10.20">
    <property type="entry name" value="Glycosyl hydrolase domain, family 43"/>
    <property type="match status" value="1"/>
</dbReference>
<dbReference type="SMART" id="SM00640">
    <property type="entry name" value="Glyco_32"/>
    <property type="match status" value="1"/>
</dbReference>
<dbReference type="Pfam" id="PF08244">
    <property type="entry name" value="Glyco_hydro_32C"/>
    <property type="match status" value="1"/>
</dbReference>
<evidence type="ECO:0000259" key="6">
    <source>
        <dbReference type="Pfam" id="PF00251"/>
    </source>
</evidence>
<dbReference type="PANTHER" id="PTHR42800:SF3">
    <property type="entry name" value="GLYCOSYL HYDROLASE FAMILY 32 N-TERMINAL DOMAIN-CONTAINING PROTEIN"/>
    <property type="match status" value="1"/>
</dbReference>
<protein>
    <submittedName>
        <fullName evidence="8">Beta-fructofuranosidase</fullName>
    </submittedName>
</protein>
<evidence type="ECO:0000313" key="8">
    <source>
        <dbReference type="EMBL" id="KAF4120348.1"/>
    </source>
</evidence>
<evidence type="ECO:0000256" key="3">
    <source>
        <dbReference type="ARBA" id="ARBA00023295"/>
    </source>
</evidence>
<evidence type="ECO:0000256" key="5">
    <source>
        <dbReference type="SAM" id="MobiDB-lite"/>
    </source>
</evidence>
<evidence type="ECO:0000256" key="4">
    <source>
        <dbReference type="RuleBase" id="RU362110"/>
    </source>
</evidence>
<organism evidence="8 9">
    <name type="scientific">Geosmithia morbida</name>
    <dbReference type="NCBI Taxonomy" id="1094350"/>
    <lineage>
        <taxon>Eukaryota</taxon>
        <taxon>Fungi</taxon>
        <taxon>Dikarya</taxon>
        <taxon>Ascomycota</taxon>
        <taxon>Pezizomycotina</taxon>
        <taxon>Sordariomycetes</taxon>
        <taxon>Hypocreomycetidae</taxon>
        <taxon>Hypocreales</taxon>
        <taxon>Bionectriaceae</taxon>
        <taxon>Geosmithia</taxon>
    </lineage>
</organism>
<dbReference type="InterPro" id="IPR013148">
    <property type="entry name" value="Glyco_hydro_32_N"/>
</dbReference>
<dbReference type="PANTHER" id="PTHR42800">
    <property type="entry name" value="EXOINULINASE INUD (AFU_ORTHOLOGUE AFUA_5G00480)"/>
    <property type="match status" value="1"/>
</dbReference>
<feature type="domain" description="Glycosyl hydrolase family 32 C-terminal" evidence="7">
    <location>
        <begin position="302"/>
        <end position="458"/>
    </location>
</feature>
<keyword evidence="9" id="KW-1185">Reference proteome</keyword>
<feature type="region of interest" description="Disordered" evidence="5">
    <location>
        <begin position="383"/>
        <end position="411"/>
    </location>
</feature>
<accession>A0A9P5CYF1</accession>
<keyword evidence="2 4" id="KW-0378">Hydrolase</keyword>